<evidence type="ECO:0000256" key="1">
    <source>
        <dbReference type="SAM" id="MobiDB-lite"/>
    </source>
</evidence>
<reference evidence="2" key="1">
    <citation type="submission" date="2022-07" db="EMBL/GenBank/DDBJ databases">
        <title>Phylogenomic reconstructions and comparative analyses of Kickxellomycotina fungi.</title>
        <authorList>
            <person name="Reynolds N.K."/>
            <person name="Stajich J.E."/>
            <person name="Barry K."/>
            <person name="Grigoriev I.V."/>
            <person name="Crous P."/>
            <person name="Smith M.E."/>
        </authorList>
    </citation>
    <scope>NUCLEOTIDE SEQUENCE</scope>
    <source>
        <strain evidence="2">RSA 567</strain>
    </source>
</reference>
<organism evidence="2 3">
    <name type="scientific">Dimargaris verticillata</name>
    <dbReference type="NCBI Taxonomy" id="2761393"/>
    <lineage>
        <taxon>Eukaryota</taxon>
        <taxon>Fungi</taxon>
        <taxon>Fungi incertae sedis</taxon>
        <taxon>Zoopagomycota</taxon>
        <taxon>Kickxellomycotina</taxon>
        <taxon>Dimargaritomycetes</taxon>
        <taxon>Dimargaritales</taxon>
        <taxon>Dimargaritaceae</taxon>
        <taxon>Dimargaris</taxon>
    </lineage>
</organism>
<name>A0A9W8B2R7_9FUNG</name>
<evidence type="ECO:0000313" key="2">
    <source>
        <dbReference type="EMBL" id="KAJ1975370.1"/>
    </source>
</evidence>
<dbReference type="AlphaFoldDB" id="A0A9W8B2R7"/>
<comment type="caution">
    <text evidence="2">The sequence shown here is derived from an EMBL/GenBank/DDBJ whole genome shotgun (WGS) entry which is preliminary data.</text>
</comment>
<feature type="region of interest" description="Disordered" evidence="1">
    <location>
        <begin position="365"/>
        <end position="427"/>
    </location>
</feature>
<protein>
    <submittedName>
        <fullName evidence="2">Uncharacterized protein</fullName>
    </submittedName>
</protein>
<keyword evidence="3" id="KW-1185">Reference proteome</keyword>
<dbReference type="OrthoDB" id="10503555at2759"/>
<proteinExistence type="predicted"/>
<evidence type="ECO:0000313" key="3">
    <source>
        <dbReference type="Proteomes" id="UP001151582"/>
    </source>
</evidence>
<dbReference type="EMBL" id="JANBQB010000535">
    <property type="protein sequence ID" value="KAJ1975370.1"/>
    <property type="molecule type" value="Genomic_DNA"/>
</dbReference>
<accession>A0A9W8B2R7</accession>
<feature type="region of interest" description="Disordered" evidence="1">
    <location>
        <begin position="1"/>
        <end position="127"/>
    </location>
</feature>
<feature type="compositionally biased region" description="Polar residues" evidence="1">
    <location>
        <begin position="409"/>
        <end position="420"/>
    </location>
</feature>
<dbReference type="Proteomes" id="UP001151582">
    <property type="component" value="Unassembled WGS sequence"/>
</dbReference>
<feature type="compositionally biased region" description="Polar residues" evidence="1">
    <location>
        <begin position="1"/>
        <end position="12"/>
    </location>
</feature>
<sequence length="427" mass="44811">MSSATHSPSSMVTPPLFPQPEPCRQPRSPLTLAHRLATKRSAPDDDISHVATYSPQPRAPGGRESVGVAAASPWSPVAKRFKPATSKTPELSSSPTNTAFSPPSGQLSPWTPTQSSFSQTGRKRALDADLVTTEQAIPGPATATKRPRVALKCPHGRGVSFGASSNGEVADAAFNRIPGALTVDRQLKDGRKQESATLPPASLPFTTYCPWSSSTMDPRSLTIPPEPNLETGKVIDVDTGEVLDAAPLSTAATRPPPAALEAGSSLSARWVTTCRPNNPHLALTGTGKDRATLDANGSDSSDRFELLVDWPTTNNCPDDHGYWSLQHPGAASPTPTGSSWQFQQPTVSLPLASTSNHQALVLYRPDHNQPSTGAFSSSGQTPPSTHHHSSSLSAIPTPFPASLAPLQPATESDGSPSSPEATAMDLD</sequence>
<feature type="compositionally biased region" description="Polar residues" evidence="1">
    <location>
        <begin position="85"/>
        <end position="120"/>
    </location>
</feature>
<gene>
    <name evidence="2" type="ORF">H4R34_004361</name>
</gene>